<dbReference type="Proteomes" id="UP001107558">
    <property type="component" value="Chromosome 4"/>
</dbReference>
<dbReference type="SMART" id="SM00700">
    <property type="entry name" value="JHBP"/>
    <property type="match status" value="1"/>
</dbReference>
<dbReference type="InterPro" id="IPR010562">
    <property type="entry name" value="Haemolymph_juvenile_hormone-bd"/>
</dbReference>
<evidence type="ECO:0000313" key="3">
    <source>
        <dbReference type="Proteomes" id="UP001107558"/>
    </source>
</evidence>
<keyword evidence="3" id="KW-1185">Reference proteome</keyword>
<feature type="signal peptide" evidence="1">
    <location>
        <begin position="1"/>
        <end position="23"/>
    </location>
</feature>
<evidence type="ECO:0000313" key="2">
    <source>
        <dbReference type="EMBL" id="KAG5666680.1"/>
    </source>
</evidence>
<dbReference type="OrthoDB" id="8179031at2759"/>
<dbReference type="PANTHER" id="PTHR11008:SF39">
    <property type="entry name" value="CIRCADIAN CLOCK-CONTROLLED PROTEIN-LIKE PROTEIN"/>
    <property type="match status" value="1"/>
</dbReference>
<gene>
    <name evidence="2" type="ORF">PVAND_014695</name>
</gene>
<dbReference type="InterPro" id="IPR038606">
    <property type="entry name" value="To_sf"/>
</dbReference>
<comment type="caution">
    <text evidence="2">The sequence shown here is derived from an EMBL/GenBank/DDBJ whole genome shotgun (WGS) entry which is preliminary data.</text>
</comment>
<reference evidence="2" key="1">
    <citation type="submission" date="2021-03" db="EMBL/GenBank/DDBJ databases">
        <title>Chromosome level genome of the anhydrobiotic midge Polypedilum vanderplanki.</title>
        <authorList>
            <person name="Yoshida Y."/>
            <person name="Kikawada T."/>
            <person name="Gusev O."/>
        </authorList>
    </citation>
    <scope>NUCLEOTIDE SEQUENCE</scope>
    <source>
        <strain evidence="2">NIAS01</strain>
        <tissue evidence="2">Whole body or cell culture</tissue>
    </source>
</reference>
<feature type="chain" id="PRO_5039955070" description="Hemolymph juvenile hormone binding protein" evidence="1">
    <location>
        <begin position="24"/>
        <end position="250"/>
    </location>
</feature>
<sequence>MMKTKIIFAIFLIISSSFIETFGKLPSTIPICSRNHPKLSECIINAIEILRPSLRTGDFGQGFRVPPLEPFTVPQINFGEEQGLQVFLSNVQVRGASKFVIDKLRVNFNELKMDLLLTTPKLDISGKYKLKFNFLSSLVNSEGEYFTTFENGKIRASLKGYKFMKNGKEYAKIDPVGIQFQRGQVTNLKMTNLFNGNVVLSEIVHGLLTSNPDYVLNNIYPQVNKYLSNLATEVASRIIVGHSLEELFPY</sequence>
<dbReference type="GO" id="GO:0005615">
    <property type="term" value="C:extracellular space"/>
    <property type="evidence" value="ECO:0007669"/>
    <property type="project" value="TreeGrafter"/>
</dbReference>
<protein>
    <recommendedName>
        <fullName evidence="4">Hemolymph juvenile hormone binding protein</fullName>
    </recommendedName>
</protein>
<organism evidence="2 3">
    <name type="scientific">Polypedilum vanderplanki</name>
    <name type="common">Sleeping chironomid midge</name>
    <dbReference type="NCBI Taxonomy" id="319348"/>
    <lineage>
        <taxon>Eukaryota</taxon>
        <taxon>Metazoa</taxon>
        <taxon>Ecdysozoa</taxon>
        <taxon>Arthropoda</taxon>
        <taxon>Hexapoda</taxon>
        <taxon>Insecta</taxon>
        <taxon>Pterygota</taxon>
        <taxon>Neoptera</taxon>
        <taxon>Endopterygota</taxon>
        <taxon>Diptera</taxon>
        <taxon>Nematocera</taxon>
        <taxon>Chironomoidea</taxon>
        <taxon>Chironomidae</taxon>
        <taxon>Chironominae</taxon>
        <taxon>Polypedilum</taxon>
        <taxon>Polypedilum</taxon>
    </lineage>
</organism>
<dbReference type="AlphaFoldDB" id="A0A9J6BAR9"/>
<dbReference type="EMBL" id="JADBJN010000004">
    <property type="protein sequence ID" value="KAG5666680.1"/>
    <property type="molecule type" value="Genomic_DNA"/>
</dbReference>
<evidence type="ECO:0008006" key="4">
    <source>
        <dbReference type="Google" id="ProtNLM"/>
    </source>
</evidence>
<evidence type="ECO:0000256" key="1">
    <source>
        <dbReference type="SAM" id="SignalP"/>
    </source>
</evidence>
<accession>A0A9J6BAR9</accession>
<dbReference type="Pfam" id="PF06585">
    <property type="entry name" value="JHBP"/>
    <property type="match status" value="1"/>
</dbReference>
<name>A0A9J6BAR9_POLVA</name>
<dbReference type="Gene3D" id="3.15.10.30">
    <property type="entry name" value="Haemolymph juvenile hormone binding protein"/>
    <property type="match status" value="1"/>
</dbReference>
<keyword evidence="1" id="KW-0732">Signal</keyword>
<dbReference type="PANTHER" id="PTHR11008">
    <property type="entry name" value="PROTEIN TAKEOUT-LIKE PROTEIN"/>
    <property type="match status" value="1"/>
</dbReference>
<proteinExistence type="predicted"/>